<dbReference type="InterPro" id="IPR001433">
    <property type="entry name" value="OxRdtase_FAD/NAD-bd"/>
</dbReference>
<dbReference type="SUPFAM" id="SSF63380">
    <property type="entry name" value="Riboflavin synthase domain-like"/>
    <property type="match status" value="1"/>
</dbReference>
<keyword evidence="4" id="KW-0472">Membrane</keyword>
<evidence type="ECO:0000313" key="7">
    <source>
        <dbReference type="EMBL" id="NMH59843.1"/>
    </source>
</evidence>
<dbReference type="EMBL" id="JAATNW010000004">
    <property type="protein sequence ID" value="NMH59843.1"/>
    <property type="molecule type" value="Genomic_DNA"/>
</dbReference>
<dbReference type="SUPFAM" id="SSF54292">
    <property type="entry name" value="2Fe-2S ferredoxin-like"/>
    <property type="match status" value="1"/>
</dbReference>
<dbReference type="Gene3D" id="3.40.50.80">
    <property type="entry name" value="Nucleotide-binding domain of ferredoxin-NADP reductase (FNR) module"/>
    <property type="match status" value="1"/>
</dbReference>
<proteinExistence type="predicted"/>
<gene>
    <name evidence="7" type="ORF">HCJ96_07440</name>
</gene>
<dbReference type="Proteomes" id="UP000709336">
    <property type="component" value="Unassembled WGS sequence"/>
</dbReference>
<dbReference type="RefSeq" id="WP_169210420.1">
    <property type="nucleotide sequence ID" value="NZ_JAATNW010000004.1"/>
</dbReference>
<dbReference type="PRINTS" id="PR00371">
    <property type="entry name" value="FPNCR"/>
</dbReference>
<dbReference type="SUPFAM" id="SSF52343">
    <property type="entry name" value="Ferredoxin reductase-like, C-terminal NADP-linked domain"/>
    <property type="match status" value="1"/>
</dbReference>
<reference evidence="7 8" key="1">
    <citation type="submission" date="2020-03" db="EMBL/GenBank/DDBJ databases">
        <title>Alteromonas ponticola sp. nov., isolated from seawater.</title>
        <authorList>
            <person name="Yoon J.-H."/>
            <person name="Kim Y.-O."/>
        </authorList>
    </citation>
    <scope>NUCLEOTIDE SEQUENCE [LARGE SCALE GENOMIC DNA]</scope>
    <source>
        <strain evidence="7 8">MYP5</strain>
    </source>
</reference>
<dbReference type="InterPro" id="IPR017927">
    <property type="entry name" value="FAD-bd_FR_type"/>
</dbReference>
<sequence>MKFIKLSHKWVSLLVVIQMLIWLGSGLYFNLMDHHKAGGHTYRAHNPVVTSTQSFTPVAQLPLTAPIKGVGVIYLLGDPYYRVTLSEPLYSYWKGQYQLFNAVTGDRVVIDEQFAKRLAQASYNGPGEVTSAVKLSPPLSELPKEKNPVWQVSFSDGIHTAVYLRQQTGQIAGHVDDHTRLRDFFFMLHFMDYANEGSFNNLQIIILAILTLWLALTGLMWTVNLFREGQLSITLTDKQHKVTVDVLDVQQQNEVTLSADASLFDSLWQQEMLLPSTCGGGGTCGKCRVKTDGKIDISSADKEQLSTEQLRQGWRLACQHKANKFNHVIVPELQQPLPRHTLKLRSERYLSPVIKELTFEPVNNAIPAYQAGAHLRFEIPDTNGANTKTYRHYSIATPSEDADLVFNVRHHPSPDDIVPAGVGSDFLCQLSPGDEVSTLGPIEGFAIDTKHTGTKMLLGAGSGMAPLRAMIQSLLAQDHKQPVYFFYGARTDDDLLYLEEFTELHRRHNNFHYYPVLSQPGMHWTGEVGYAQEVMFKSQAEIKGFSDAQFYLCGPQTMMQQTIERLTQEGIGSNAIFYDSFGQPAKLS</sequence>
<feature type="transmembrane region" description="Helical" evidence="4">
    <location>
        <begin position="204"/>
        <end position="223"/>
    </location>
</feature>
<keyword evidence="3" id="KW-0830">Ubiquinone</keyword>
<comment type="caution">
    <text evidence="7">The sequence shown here is derived from an EMBL/GenBank/DDBJ whole genome shotgun (WGS) entry which is preliminary data.</text>
</comment>
<evidence type="ECO:0000256" key="1">
    <source>
        <dbReference type="ARBA" id="ARBA00022630"/>
    </source>
</evidence>
<accession>A0ABX1R259</accession>
<dbReference type="PROSITE" id="PS51085">
    <property type="entry name" value="2FE2S_FER_2"/>
    <property type="match status" value="1"/>
</dbReference>
<keyword evidence="4" id="KW-1133">Transmembrane helix</keyword>
<dbReference type="InterPro" id="IPR001709">
    <property type="entry name" value="Flavoprot_Pyr_Nucl_cyt_Rdtase"/>
</dbReference>
<dbReference type="InterPro" id="IPR012675">
    <property type="entry name" value="Beta-grasp_dom_sf"/>
</dbReference>
<dbReference type="PROSITE" id="PS51384">
    <property type="entry name" value="FAD_FR"/>
    <property type="match status" value="1"/>
</dbReference>
<keyword evidence="2" id="KW-0274">FAD</keyword>
<evidence type="ECO:0000256" key="4">
    <source>
        <dbReference type="SAM" id="Phobius"/>
    </source>
</evidence>
<dbReference type="InterPro" id="IPR036010">
    <property type="entry name" value="2Fe-2S_ferredoxin-like_sf"/>
</dbReference>
<evidence type="ECO:0000256" key="3">
    <source>
        <dbReference type="ARBA" id="ARBA00023075"/>
    </source>
</evidence>
<keyword evidence="4" id="KW-0812">Transmembrane</keyword>
<name>A0ABX1R259_9ALTE</name>
<dbReference type="InterPro" id="IPR001041">
    <property type="entry name" value="2Fe-2S_ferredoxin-type"/>
</dbReference>
<dbReference type="Gene3D" id="2.40.30.10">
    <property type="entry name" value="Translation factors"/>
    <property type="match status" value="1"/>
</dbReference>
<feature type="transmembrane region" description="Helical" evidence="4">
    <location>
        <begin position="12"/>
        <end position="31"/>
    </location>
</feature>
<keyword evidence="8" id="KW-1185">Reference proteome</keyword>
<dbReference type="InterPro" id="IPR017938">
    <property type="entry name" value="Riboflavin_synthase-like_b-brl"/>
</dbReference>
<keyword evidence="1" id="KW-0285">Flavoprotein</keyword>
<evidence type="ECO:0000259" key="6">
    <source>
        <dbReference type="PROSITE" id="PS51384"/>
    </source>
</evidence>
<feature type="domain" description="FAD-binding FR-type" evidence="6">
    <location>
        <begin position="337"/>
        <end position="448"/>
    </location>
</feature>
<organism evidence="7 8">
    <name type="scientific">Alteromonas ponticola</name>
    <dbReference type="NCBI Taxonomy" id="2720613"/>
    <lineage>
        <taxon>Bacteria</taxon>
        <taxon>Pseudomonadati</taxon>
        <taxon>Pseudomonadota</taxon>
        <taxon>Gammaproteobacteria</taxon>
        <taxon>Alteromonadales</taxon>
        <taxon>Alteromonadaceae</taxon>
        <taxon>Alteromonas/Salinimonas group</taxon>
        <taxon>Alteromonas</taxon>
    </lineage>
</organism>
<protein>
    <submittedName>
        <fullName evidence="7">2Fe-2S iron-sulfur cluster binding domain-containing protein</fullName>
    </submittedName>
</protein>
<dbReference type="Pfam" id="PF00175">
    <property type="entry name" value="NAD_binding_1"/>
    <property type="match status" value="1"/>
</dbReference>
<evidence type="ECO:0000313" key="8">
    <source>
        <dbReference type="Proteomes" id="UP000709336"/>
    </source>
</evidence>
<evidence type="ECO:0000256" key="2">
    <source>
        <dbReference type="ARBA" id="ARBA00022827"/>
    </source>
</evidence>
<feature type="domain" description="2Fe-2S ferredoxin-type" evidence="5">
    <location>
        <begin position="240"/>
        <end position="336"/>
    </location>
</feature>
<dbReference type="Gene3D" id="3.10.20.30">
    <property type="match status" value="1"/>
</dbReference>
<dbReference type="PANTHER" id="PTHR43644:SF1">
    <property type="entry name" value="NAD(P)H-FLAVIN REDUCTASE"/>
    <property type="match status" value="1"/>
</dbReference>
<dbReference type="InterPro" id="IPR039261">
    <property type="entry name" value="FNR_nucleotide-bd"/>
</dbReference>
<dbReference type="Pfam" id="PF00111">
    <property type="entry name" value="Fer2"/>
    <property type="match status" value="1"/>
</dbReference>
<evidence type="ECO:0000259" key="5">
    <source>
        <dbReference type="PROSITE" id="PS51085"/>
    </source>
</evidence>
<dbReference type="PANTHER" id="PTHR43644">
    <property type="entry name" value="NA(+)-TRANSLOCATING NADH-QUINONE REDUCTASE SUBUNIT"/>
    <property type="match status" value="1"/>
</dbReference>